<dbReference type="SUPFAM" id="SSF52980">
    <property type="entry name" value="Restriction endonuclease-like"/>
    <property type="match status" value="1"/>
</dbReference>
<dbReference type="PANTHER" id="PTHR30015:SF7">
    <property type="entry name" value="TYPE IV METHYL-DIRECTED RESTRICTION ENZYME ECOKMRR"/>
    <property type="match status" value="1"/>
</dbReference>
<evidence type="ECO:0000259" key="1">
    <source>
        <dbReference type="Pfam" id="PF04471"/>
    </source>
</evidence>
<keyword evidence="3" id="KW-1185">Reference proteome</keyword>
<keyword evidence="2" id="KW-0255">Endonuclease</keyword>
<dbReference type="AlphaFoldDB" id="A0A518KD35"/>
<protein>
    <submittedName>
        <fullName evidence="2">Restriction endonuclease</fullName>
    </submittedName>
</protein>
<dbReference type="InterPro" id="IPR052906">
    <property type="entry name" value="Type_IV_Methyl-Rstrct_Enzyme"/>
</dbReference>
<dbReference type="InterPro" id="IPR011856">
    <property type="entry name" value="tRNA_endonuc-like_dom_sf"/>
</dbReference>
<keyword evidence="2" id="KW-0540">Nuclease</keyword>
<proteinExistence type="predicted"/>
<feature type="domain" description="Restriction endonuclease type IV Mrr" evidence="1">
    <location>
        <begin position="196"/>
        <end position="311"/>
    </location>
</feature>
<dbReference type="EMBL" id="CP036349">
    <property type="protein sequence ID" value="QDV75706.1"/>
    <property type="molecule type" value="Genomic_DNA"/>
</dbReference>
<organism evidence="2 3">
    <name type="scientific">Botrimarina mediterranea</name>
    <dbReference type="NCBI Taxonomy" id="2528022"/>
    <lineage>
        <taxon>Bacteria</taxon>
        <taxon>Pseudomonadati</taxon>
        <taxon>Planctomycetota</taxon>
        <taxon>Planctomycetia</taxon>
        <taxon>Pirellulales</taxon>
        <taxon>Lacipirellulaceae</taxon>
        <taxon>Botrimarina</taxon>
    </lineage>
</organism>
<sequence length="336" mass="37129">MSSDVIWMVRAGKGAQWIDDFLDDGMVAIHFGIGDVAPDLEKPKILELLHQAFPSASKGTTAVWASQVRRFQTEIKVGDSVATYDPTRRLYFLGEIRSPSRYDAESGWSIKDVSWSQQVNRDALSTSTRNSLGSIATLFTIQDSAAAEMRRNAGPIGSVQAADVPLSPDTDTSIEDESVVLQDVGTKAREFLEDRIAKLDWEQMQELVAEILRAMGYRARVAPKGADRGVDIIASPDGLGLQEPRIFVEVKHRPGSQISADQVRSFIGGRQTGDRCLYVSTGGFSKDARYEAERSSIPLTLITLPELRELLTEYYDKFTPAGAALIPLERIYWPIS</sequence>
<dbReference type="GO" id="GO:0015666">
    <property type="term" value="F:restriction endodeoxyribonuclease activity"/>
    <property type="evidence" value="ECO:0007669"/>
    <property type="project" value="TreeGrafter"/>
</dbReference>
<dbReference type="Pfam" id="PF04471">
    <property type="entry name" value="Mrr_cat"/>
    <property type="match status" value="1"/>
</dbReference>
<dbReference type="Proteomes" id="UP000316426">
    <property type="component" value="Chromosome"/>
</dbReference>
<dbReference type="RefSeq" id="WP_145115444.1">
    <property type="nucleotide sequence ID" value="NZ_CP036349.1"/>
</dbReference>
<dbReference type="InterPro" id="IPR011335">
    <property type="entry name" value="Restrct_endonuc-II-like"/>
</dbReference>
<dbReference type="InterPro" id="IPR016984">
    <property type="entry name" value="UCP031853"/>
</dbReference>
<dbReference type="KEGG" id="bmei:Spa11_39270"/>
<dbReference type="InterPro" id="IPR007560">
    <property type="entry name" value="Restrct_endonuc_IV_Mrr"/>
</dbReference>
<dbReference type="GO" id="GO:0043590">
    <property type="term" value="C:bacterial nucleoid"/>
    <property type="evidence" value="ECO:0007669"/>
    <property type="project" value="TreeGrafter"/>
</dbReference>
<dbReference type="GO" id="GO:0009307">
    <property type="term" value="P:DNA restriction-modification system"/>
    <property type="evidence" value="ECO:0007669"/>
    <property type="project" value="InterPro"/>
</dbReference>
<dbReference type="PANTHER" id="PTHR30015">
    <property type="entry name" value="MRR RESTRICTION SYSTEM PROTEIN"/>
    <property type="match status" value="1"/>
</dbReference>
<reference evidence="2 3" key="1">
    <citation type="submission" date="2019-02" db="EMBL/GenBank/DDBJ databases">
        <title>Deep-cultivation of Planctomycetes and their phenomic and genomic characterization uncovers novel biology.</title>
        <authorList>
            <person name="Wiegand S."/>
            <person name="Jogler M."/>
            <person name="Boedeker C."/>
            <person name="Pinto D."/>
            <person name="Vollmers J."/>
            <person name="Rivas-Marin E."/>
            <person name="Kohn T."/>
            <person name="Peeters S.H."/>
            <person name="Heuer A."/>
            <person name="Rast P."/>
            <person name="Oberbeckmann S."/>
            <person name="Bunk B."/>
            <person name="Jeske O."/>
            <person name="Meyerdierks A."/>
            <person name="Storesund J.E."/>
            <person name="Kallscheuer N."/>
            <person name="Luecker S."/>
            <person name="Lage O.M."/>
            <person name="Pohl T."/>
            <person name="Merkel B.J."/>
            <person name="Hornburger P."/>
            <person name="Mueller R.-W."/>
            <person name="Bruemmer F."/>
            <person name="Labrenz M."/>
            <person name="Spormann A.M."/>
            <person name="Op den Camp H."/>
            <person name="Overmann J."/>
            <person name="Amann R."/>
            <person name="Jetten M.S.M."/>
            <person name="Mascher T."/>
            <person name="Medema M.H."/>
            <person name="Devos D.P."/>
            <person name="Kaster A.-K."/>
            <person name="Ovreas L."/>
            <person name="Rohde M."/>
            <person name="Galperin M.Y."/>
            <person name="Jogler C."/>
        </authorList>
    </citation>
    <scope>NUCLEOTIDE SEQUENCE [LARGE SCALE GENOMIC DNA]</scope>
    <source>
        <strain evidence="2 3">Spa11</strain>
    </source>
</reference>
<accession>A0A518KD35</accession>
<dbReference type="Gene3D" id="3.40.1350.10">
    <property type="match status" value="1"/>
</dbReference>
<keyword evidence="2" id="KW-0378">Hydrolase</keyword>
<evidence type="ECO:0000313" key="3">
    <source>
        <dbReference type="Proteomes" id="UP000316426"/>
    </source>
</evidence>
<evidence type="ECO:0000313" key="2">
    <source>
        <dbReference type="EMBL" id="QDV75706.1"/>
    </source>
</evidence>
<name>A0A518KD35_9BACT</name>
<gene>
    <name evidence="2" type="ORF">Spa11_39270</name>
</gene>
<dbReference type="GO" id="GO:0003677">
    <property type="term" value="F:DNA binding"/>
    <property type="evidence" value="ECO:0007669"/>
    <property type="project" value="InterPro"/>
</dbReference>
<dbReference type="PIRSF" id="PIRSF031853">
    <property type="entry name" value="UPC031853"/>
    <property type="match status" value="1"/>
</dbReference>